<dbReference type="Proteomes" id="UP000779070">
    <property type="component" value="Unassembled WGS sequence"/>
</dbReference>
<feature type="signal peptide" evidence="1">
    <location>
        <begin position="1"/>
        <end position="23"/>
    </location>
</feature>
<evidence type="ECO:0000313" key="2">
    <source>
        <dbReference type="EMBL" id="MBN3578968.1"/>
    </source>
</evidence>
<accession>A0ABS3A3J7</accession>
<evidence type="ECO:0000313" key="3">
    <source>
        <dbReference type="Proteomes" id="UP000779070"/>
    </source>
</evidence>
<protein>
    <submittedName>
        <fullName evidence="2">Transporter substrate-binding domain-containing protein</fullName>
    </submittedName>
</protein>
<dbReference type="RefSeq" id="WP_206371050.1">
    <property type="nucleotide sequence ID" value="NZ_CAWPTM010000089.1"/>
</dbReference>
<dbReference type="Gene3D" id="3.40.190.10">
    <property type="entry name" value="Periplasmic binding protein-like II"/>
    <property type="match status" value="2"/>
</dbReference>
<keyword evidence="1" id="KW-0732">Signal</keyword>
<comment type="caution">
    <text evidence="2">The sequence shown here is derived from an EMBL/GenBank/DDBJ whole genome shotgun (WGS) entry which is preliminary data.</text>
</comment>
<name>A0ABS3A3J7_9VIBR</name>
<organism evidence="2 3">
    <name type="scientific">Vibrio neptunius</name>
    <dbReference type="NCBI Taxonomy" id="170651"/>
    <lineage>
        <taxon>Bacteria</taxon>
        <taxon>Pseudomonadati</taxon>
        <taxon>Pseudomonadota</taxon>
        <taxon>Gammaproteobacteria</taxon>
        <taxon>Vibrionales</taxon>
        <taxon>Vibrionaceae</taxon>
        <taxon>Vibrio</taxon>
    </lineage>
</organism>
<proteinExistence type="predicted"/>
<dbReference type="EMBL" id="JAFHLB010000019">
    <property type="protein sequence ID" value="MBN3578968.1"/>
    <property type="molecule type" value="Genomic_DNA"/>
</dbReference>
<evidence type="ECO:0000256" key="1">
    <source>
        <dbReference type="SAM" id="SignalP"/>
    </source>
</evidence>
<keyword evidence="3" id="KW-1185">Reference proteome</keyword>
<feature type="chain" id="PRO_5046659522" evidence="1">
    <location>
        <begin position="24"/>
        <end position="231"/>
    </location>
</feature>
<dbReference type="SUPFAM" id="SSF53850">
    <property type="entry name" value="Periplasmic binding protein-like II"/>
    <property type="match status" value="1"/>
</dbReference>
<reference evidence="2 3" key="1">
    <citation type="submission" date="2021-02" db="EMBL/GenBank/DDBJ databases">
        <title>Draft Genome Sequences of 5 Vibrio neptunius Strains Isolated From of Bivalve Hatcheries.</title>
        <authorList>
            <person name="Galvis F."/>
            <person name="Barja J.L."/>
            <person name="Lemos M.L."/>
            <person name="Balado M."/>
        </authorList>
    </citation>
    <scope>NUCLEOTIDE SEQUENCE [LARGE SCALE GENOMIC DNA]</scope>
    <source>
        <strain evidence="2 3">PP-145.98</strain>
    </source>
</reference>
<sequence>MSIRYCSLYWLALLICFMRSAVADTAVIAIGEVYQNPELNKLAGFTLIEDLEFIYQKSGVEIDFVYLPNARAIRAVSQGRYQGLDLRISRLAQDKNMIKVDVPLYYISIFIYGFEGQFYNELSQVSGKVLVSQLGMKFTEEIESYKALYLVEKAEQAALMVKKGRADLWLAPKVVYEILKAKYPNIKPVSKAIIHEPLYHYIHISNKHLLPQLEQAVRDLVANRPNRQLAQ</sequence>
<gene>
    <name evidence="2" type="ORF">JYA62_14980</name>
</gene>